<dbReference type="Proteomes" id="UP000290567">
    <property type="component" value="Unassembled WGS sequence"/>
</dbReference>
<dbReference type="InterPro" id="IPR024265">
    <property type="entry name" value="DUF3788"/>
</dbReference>
<dbReference type="Pfam" id="PF12663">
    <property type="entry name" value="DUF3788"/>
    <property type="match status" value="1"/>
</dbReference>
<evidence type="ECO:0008006" key="3">
    <source>
        <dbReference type="Google" id="ProtNLM"/>
    </source>
</evidence>
<dbReference type="RefSeq" id="WP_227873790.1">
    <property type="nucleotide sequence ID" value="NZ_BJCC01000019.1"/>
</dbReference>
<protein>
    <recommendedName>
        <fullName evidence="3">DUF3788 domain-containing protein</fullName>
    </recommendedName>
</protein>
<sequence>MENKWQTKQLKEEKPELSTFMDFLPNSHYLKILLAQLNRHYDPEVKIMFQKKFGWYIEIVQYGGLLCRILVHDDYFSVITPIPPFAKDYLDPMLKVMSNEFKAVYLHTINGANQIEMKVTSEAEMEDVVYLVSLQAKMLRENQIV</sequence>
<accession>A0A4P5PEG9</accession>
<evidence type="ECO:0000313" key="1">
    <source>
        <dbReference type="EMBL" id="GCF94548.1"/>
    </source>
</evidence>
<name>A0A4P5PEG9_9ENTE</name>
<gene>
    <name evidence="1" type="ORF">NRIC_24390</name>
</gene>
<dbReference type="AlphaFoldDB" id="A0A4P5PEG9"/>
<comment type="caution">
    <text evidence="1">The sequence shown here is derived from an EMBL/GenBank/DDBJ whole genome shotgun (WGS) entry which is preliminary data.</text>
</comment>
<organism evidence="1 2">
    <name type="scientific">Enterococcus florum</name>
    <dbReference type="NCBI Taxonomy" id="2480627"/>
    <lineage>
        <taxon>Bacteria</taxon>
        <taxon>Bacillati</taxon>
        <taxon>Bacillota</taxon>
        <taxon>Bacilli</taxon>
        <taxon>Lactobacillales</taxon>
        <taxon>Enterococcaceae</taxon>
        <taxon>Enterococcus</taxon>
    </lineage>
</organism>
<keyword evidence="2" id="KW-1185">Reference proteome</keyword>
<dbReference type="EMBL" id="BJCC01000019">
    <property type="protein sequence ID" value="GCF94548.1"/>
    <property type="molecule type" value="Genomic_DNA"/>
</dbReference>
<reference evidence="2" key="1">
    <citation type="submission" date="2019-02" db="EMBL/GenBank/DDBJ databases">
        <title>Draft genome sequence of Enterococcus sp. Gos25-1.</title>
        <authorList>
            <person name="Tanaka N."/>
            <person name="Shiwa Y."/>
            <person name="Fujita N."/>
        </authorList>
    </citation>
    <scope>NUCLEOTIDE SEQUENCE [LARGE SCALE GENOMIC DNA]</scope>
    <source>
        <strain evidence="2">Gos25-1</strain>
    </source>
</reference>
<proteinExistence type="predicted"/>
<evidence type="ECO:0000313" key="2">
    <source>
        <dbReference type="Proteomes" id="UP000290567"/>
    </source>
</evidence>